<name>A0ABW1KT52_9PROT</name>
<dbReference type="GO" id="GO:0016787">
    <property type="term" value="F:hydrolase activity"/>
    <property type="evidence" value="ECO:0007669"/>
    <property type="project" value="UniProtKB-KW"/>
</dbReference>
<keyword evidence="2" id="KW-0378">Hydrolase</keyword>
<dbReference type="EC" id="3.-.-.-" evidence="2"/>
<dbReference type="RefSeq" id="WP_379880506.1">
    <property type="nucleotide sequence ID" value="NZ_JBHPON010000001.1"/>
</dbReference>
<dbReference type="InterPro" id="IPR001466">
    <property type="entry name" value="Beta-lactam-related"/>
</dbReference>
<reference evidence="2 3" key="1">
    <citation type="submission" date="2024-09" db="EMBL/GenBank/DDBJ databases">
        <authorList>
            <person name="Zhang Z.-H."/>
        </authorList>
    </citation>
    <scope>NUCLEOTIDE SEQUENCE [LARGE SCALE GENOMIC DNA]</scope>
    <source>
        <strain evidence="2 3">HHTR114</strain>
    </source>
</reference>
<proteinExistence type="predicted"/>
<protein>
    <submittedName>
        <fullName evidence="2">Serine hydrolase domain-containing protein</fullName>
        <ecNumber evidence="2">3.-.-.-</ecNumber>
    </submittedName>
</protein>
<dbReference type="PANTHER" id="PTHR46825">
    <property type="entry name" value="D-ALANYL-D-ALANINE-CARBOXYPEPTIDASE/ENDOPEPTIDASE AMPH"/>
    <property type="match status" value="1"/>
</dbReference>
<keyword evidence="3" id="KW-1185">Reference proteome</keyword>
<comment type="caution">
    <text evidence="2">The sequence shown here is derived from an EMBL/GenBank/DDBJ whole genome shotgun (WGS) entry which is preliminary data.</text>
</comment>
<dbReference type="PANTHER" id="PTHR46825:SF7">
    <property type="entry name" value="D-ALANYL-D-ALANINE CARBOXYPEPTIDASE"/>
    <property type="match status" value="1"/>
</dbReference>
<dbReference type="EMBL" id="JBHPON010000001">
    <property type="protein sequence ID" value="MFC6034181.1"/>
    <property type="molecule type" value="Genomic_DNA"/>
</dbReference>
<dbReference type="Gene3D" id="3.40.710.10">
    <property type="entry name" value="DD-peptidase/beta-lactamase superfamily"/>
    <property type="match status" value="1"/>
</dbReference>
<gene>
    <name evidence="2" type="ORF">ACFMB1_01425</name>
</gene>
<evidence type="ECO:0000313" key="2">
    <source>
        <dbReference type="EMBL" id="MFC6034181.1"/>
    </source>
</evidence>
<evidence type="ECO:0000259" key="1">
    <source>
        <dbReference type="Pfam" id="PF00144"/>
    </source>
</evidence>
<sequence>MQVNRRAFMGGVTLAAGLVSSAQAKTRKSGGAGAQAKALSTLQDCMDQHCADWGLPGMTACMVDSNGFTGFATSGLADVDKKIAVGPDHLFQVGSITKMMASLAAWSLIDEGKLSPDTRLAELMPELIVRGGEDITLQHLLNHNSGLPNGAPLFLDGGLWTGSKPGTYWAYSNTGYKIAGKIIERIDGRLFPEALEARVLRPLGMDQSVGALRKIDRPRYAQGYEPALFDRPHMRPGPLTAAPWVDYDGASGCVAATAGDMAIFLRFLIGLAGGKGGAVFSDETAARFMADPAAAPGWSEDARYGNGIAHINENDRPYLHHTGGMVSFSSSLHVDPAAGVACFASSNIHYAHAYRPRDVSLLGCELLRAAQEGTSFPEAKPSRPVVENPEQFTGLYTAESGDSFEIIATDGGVALRRDGGAAKMQPVGDNYFACADKVFEITGLEFETDDDAVVRVWAGNVEYLAESSAGYLPVVKELQALEGLYDSDDRWALPTRVYARGTRLSAKSANWGSMLDRADNGDWRPEGDEESAEWVRFDNIVNGKAERVVGSGEVSYRRFS</sequence>
<feature type="domain" description="Beta-lactamase-related" evidence="1">
    <location>
        <begin position="43"/>
        <end position="357"/>
    </location>
</feature>
<dbReference type="SUPFAM" id="SSF56601">
    <property type="entry name" value="beta-lactamase/transpeptidase-like"/>
    <property type="match status" value="1"/>
</dbReference>
<dbReference type="InterPro" id="IPR012338">
    <property type="entry name" value="Beta-lactam/transpept-like"/>
</dbReference>
<accession>A0ABW1KT52</accession>
<dbReference type="InterPro" id="IPR050491">
    <property type="entry name" value="AmpC-like"/>
</dbReference>
<dbReference type="Pfam" id="PF00144">
    <property type="entry name" value="Beta-lactamase"/>
    <property type="match status" value="1"/>
</dbReference>
<dbReference type="PROSITE" id="PS51318">
    <property type="entry name" value="TAT"/>
    <property type="match status" value="1"/>
</dbReference>
<evidence type="ECO:0000313" key="3">
    <source>
        <dbReference type="Proteomes" id="UP001596116"/>
    </source>
</evidence>
<dbReference type="InterPro" id="IPR006311">
    <property type="entry name" value="TAT_signal"/>
</dbReference>
<dbReference type="Proteomes" id="UP001596116">
    <property type="component" value="Unassembled WGS sequence"/>
</dbReference>
<organism evidence="2 3">
    <name type="scientific">Hyphococcus aureus</name>
    <dbReference type="NCBI Taxonomy" id="2666033"/>
    <lineage>
        <taxon>Bacteria</taxon>
        <taxon>Pseudomonadati</taxon>
        <taxon>Pseudomonadota</taxon>
        <taxon>Alphaproteobacteria</taxon>
        <taxon>Parvularculales</taxon>
        <taxon>Parvularculaceae</taxon>
        <taxon>Hyphococcus</taxon>
    </lineage>
</organism>